<comment type="caution">
    <text evidence="4">The sequence shown here is derived from an EMBL/GenBank/DDBJ whole genome shotgun (WGS) entry which is preliminary data.</text>
</comment>
<dbReference type="SUPFAM" id="SSF53756">
    <property type="entry name" value="UDP-Glycosyltransferase/glycogen phosphorylase"/>
    <property type="match status" value="1"/>
</dbReference>
<dbReference type="Pfam" id="PF00534">
    <property type="entry name" value="Glycos_transf_1"/>
    <property type="match status" value="1"/>
</dbReference>
<dbReference type="GO" id="GO:0009103">
    <property type="term" value="P:lipopolysaccharide biosynthetic process"/>
    <property type="evidence" value="ECO:0007669"/>
    <property type="project" value="TreeGrafter"/>
</dbReference>
<gene>
    <name evidence="4" type="ORF">F2Y31_12050</name>
</gene>
<evidence type="ECO:0000259" key="3">
    <source>
        <dbReference type="Pfam" id="PF13439"/>
    </source>
</evidence>
<organism evidence="4 5">
    <name type="scientific">Bacteroides caccae</name>
    <dbReference type="NCBI Taxonomy" id="47678"/>
    <lineage>
        <taxon>Bacteria</taxon>
        <taxon>Pseudomonadati</taxon>
        <taxon>Bacteroidota</taxon>
        <taxon>Bacteroidia</taxon>
        <taxon>Bacteroidales</taxon>
        <taxon>Bacteroidaceae</taxon>
        <taxon>Bacteroides</taxon>
    </lineage>
</organism>
<dbReference type="EMBL" id="VVYD01000009">
    <property type="protein sequence ID" value="KAA5498647.1"/>
    <property type="molecule type" value="Genomic_DNA"/>
</dbReference>
<dbReference type="PANTHER" id="PTHR46401:SF2">
    <property type="entry name" value="GLYCOSYLTRANSFERASE WBBK-RELATED"/>
    <property type="match status" value="1"/>
</dbReference>
<dbReference type="PANTHER" id="PTHR46401">
    <property type="entry name" value="GLYCOSYLTRANSFERASE WBBK-RELATED"/>
    <property type="match status" value="1"/>
</dbReference>
<dbReference type="GO" id="GO:0016757">
    <property type="term" value="F:glycosyltransferase activity"/>
    <property type="evidence" value="ECO:0007669"/>
    <property type="project" value="InterPro"/>
</dbReference>
<dbReference type="AlphaFoldDB" id="A0A9P4A6K5"/>
<evidence type="ECO:0000313" key="4">
    <source>
        <dbReference type="EMBL" id="KAA5498647.1"/>
    </source>
</evidence>
<dbReference type="CDD" id="cd03809">
    <property type="entry name" value="GT4_MtfB-like"/>
    <property type="match status" value="1"/>
</dbReference>
<keyword evidence="1" id="KW-0808">Transferase</keyword>
<protein>
    <submittedName>
        <fullName evidence="4">Glycosyltransferase family 4 protein</fullName>
    </submittedName>
</protein>
<dbReference type="InterPro" id="IPR001296">
    <property type="entry name" value="Glyco_trans_1"/>
</dbReference>
<feature type="domain" description="Glycosyltransferase subfamily 4-like N-terminal" evidence="3">
    <location>
        <begin position="15"/>
        <end position="173"/>
    </location>
</feature>
<dbReference type="RefSeq" id="WP_149882244.1">
    <property type="nucleotide sequence ID" value="NZ_CACRTB010000035.1"/>
</dbReference>
<dbReference type="Pfam" id="PF13439">
    <property type="entry name" value="Glyco_transf_4"/>
    <property type="match status" value="1"/>
</dbReference>
<accession>A0A9P4A6K5</accession>
<proteinExistence type="predicted"/>
<name>A0A9P4A6K5_9BACE</name>
<dbReference type="Gene3D" id="3.40.50.2000">
    <property type="entry name" value="Glycogen Phosphorylase B"/>
    <property type="match status" value="2"/>
</dbReference>
<sequence>MKITIDCRMWGKTYGGIGRYTREIVLWFLGNKKWHYFLLVSSASYKELKDYAVFDNVCLIPFDVPILSIKEQIILWRKIPRCDLFWSPYMNVPFLPCFAKKRVVTLHDVFHIANPQYYSFLKRMAVKPYYFFAVKRSDVILTVSEFSKKEICKYFGRRVGGKVKCIYNGCDINTNNICSTHIDYDYFLFVGNIKPHKNLKNALLAFKALEERNIKFVIVGKKEGFITGDTKIIELVKDINLREERVIFTGNIDDIELYEWYKDAKALIFPSFYEGFGLPIIEAMQFNLPIICSDIPVFREIGKENLLYFDPNDPSDICKRMVDVLSGNDVSYPYWITWKETALLTASLFEDIVKNRHATPFKNN</sequence>
<evidence type="ECO:0000313" key="5">
    <source>
        <dbReference type="Proteomes" id="UP000368418"/>
    </source>
</evidence>
<dbReference type="Proteomes" id="UP000368418">
    <property type="component" value="Unassembled WGS sequence"/>
</dbReference>
<evidence type="ECO:0000259" key="2">
    <source>
        <dbReference type="Pfam" id="PF00534"/>
    </source>
</evidence>
<dbReference type="InterPro" id="IPR028098">
    <property type="entry name" value="Glyco_trans_4-like_N"/>
</dbReference>
<reference evidence="4 5" key="1">
    <citation type="journal article" date="2019" name="Nat. Med.">
        <title>A library of human gut bacterial isolates paired with longitudinal multiomics data enables mechanistic microbiome research.</title>
        <authorList>
            <person name="Poyet M."/>
            <person name="Groussin M."/>
            <person name="Gibbons S.M."/>
            <person name="Avila-Pacheco J."/>
            <person name="Jiang X."/>
            <person name="Kearney S.M."/>
            <person name="Perrotta A.R."/>
            <person name="Berdy B."/>
            <person name="Zhao S."/>
            <person name="Lieberman T.D."/>
            <person name="Swanson P.K."/>
            <person name="Smith M."/>
            <person name="Roesemann S."/>
            <person name="Alexander J.E."/>
            <person name="Rich S.A."/>
            <person name="Livny J."/>
            <person name="Vlamakis H."/>
            <person name="Clish C."/>
            <person name="Bullock K."/>
            <person name="Deik A."/>
            <person name="Scott J."/>
            <person name="Pierce K.A."/>
            <person name="Xavier R.J."/>
            <person name="Alm E.J."/>
        </authorList>
    </citation>
    <scope>NUCLEOTIDE SEQUENCE [LARGE SCALE GENOMIC DNA]</scope>
    <source>
        <strain evidence="4 5">BIOML-A19</strain>
    </source>
</reference>
<feature type="domain" description="Glycosyl transferase family 1" evidence="2">
    <location>
        <begin position="184"/>
        <end position="328"/>
    </location>
</feature>
<evidence type="ECO:0000256" key="1">
    <source>
        <dbReference type="ARBA" id="ARBA00022679"/>
    </source>
</evidence>